<proteinExistence type="predicted"/>
<feature type="region of interest" description="Disordered" evidence="2">
    <location>
        <begin position="54"/>
        <end position="76"/>
    </location>
</feature>
<evidence type="ECO:0008006" key="5">
    <source>
        <dbReference type="Google" id="ProtNLM"/>
    </source>
</evidence>
<dbReference type="AlphaFoldDB" id="A0A835D6F8"/>
<dbReference type="EMBL" id="JABCRI010000016">
    <property type="protein sequence ID" value="KAF8392478.1"/>
    <property type="molecule type" value="Genomic_DNA"/>
</dbReference>
<feature type="region of interest" description="Disordered" evidence="2">
    <location>
        <begin position="416"/>
        <end position="445"/>
    </location>
</feature>
<dbReference type="PANTHER" id="PTHR48459:SF1">
    <property type="entry name" value="CUE DOMAIN-CONTAINING PROTEIN"/>
    <property type="match status" value="1"/>
</dbReference>
<protein>
    <recommendedName>
        <fullName evidence="5">CUE domain-containing protein</fullName>
    </recommendedName>
</protein>
<evidence type="ECO:0000313" key="3">
    <source>
        <dbReference type="EMBL" id="KAF8392478.1"/>
    </source>
</evidence>
<accession>A0A835D6F8</accession>
<feature type="coiled-coil region" evidence="1">
    <location>
        <begin position="285"/>
        <end position="337"/>
    </location>
</feature>
<evidence type="ECO:0000256" key="2">
    <source>
        <dbReference type="SAM" id="MobiDB-lite"/>
    </source>
</evidence>
<dbReference type="OrthoDB" id="620544at2759"/>
<dbReference type="PANTHER" id="PTHR48459">
    <property type="entry name" value="CUE DOMAIN-CONTAINING PROTEIN"/>
    <property type="match status" value="1"/>
</dbReference>
<reference evidence="3 4" key="1">
    <citation type="submission" date="2020-04" db="EMBL/GenBank/DDBJ databases">
        <title>Plant Genome Project.</title>
        <authorList>
            <person name="Zhang R.-G."/>
        </authorList>
    </citation>
    <scope>NUCLEOTIDE SEQUENCE [LARGE SCALE GENOMIC DNA]</scope>
    <source>
        <strain evidence="3">YNK0</strain>
        <tissue evidence="3">Leaf</tissue>
    </source>
</reference>
<dbReference type="Proteomes" id="UP000655225">
    <property type="component" value="Unassembled WGS sequence"/>
</dbReference>
<sequence>MGSSSGYQSLQELFPYVDAGILKAFASEHSVDAAAEIILHEVLPYMFFDPVPQEAPHSSKANGDVKDPSVGGGESENQRFLNYLQEVEEATAGPSKLISVASEDANETDHTNHPLYGADLLEKCQEISVTVGSDQVSNIASSSLIHAGVESHGQTAHWKMENSPDTIQLVPSPVHEEMVDTAENNKKTLSAIESPINLMREVELQEKAVDQAKEEPSRGGLGILAARAEDFKKMLRYAKETNDNHAGEVYRERSILTFGVRELQSRLLSLSDDKDKSLTIIDEIRRTLEARLVAAEEEWKAAEQENIEKEKSAGKALAKQEVIMEKMYQESKKLQQEAAENSKLREFLMDRKCIVDILQEEMAVICRDVKLLKEKFVEPVPLSKSVSSSQMDGILASSSSSITNMAFDLVPEHFKPSESLKKSSPTQSVDDRSQNSSSEEEGVRDDHKVLLDDGWDFLDDYVVL</sequence>
<keyword evidence="1" id="KW-0175">Coiled coil</keyword>
<evidence type="ECO:0000313" key="4">
    <source>
        <dbReference type="Proteomes" id="UP000655225"/>
    </source>
</evidence>
<gene>
    <name evidence="3" type="ORF">HHK36_022820</name>
</gene>
<name>A0A835D6F8_TETSI</name>
<evidence type="ECO:0000256" key="1">
    <source>
        <dbReference type="SAM" id="Coils"/>
    </source>
</evidence>
<keyword evidence="4" id="KW-1185">Reference proteome</keyword>
<comment type="caution">
    <text evidence="3">The sequence shown here is derived from an EMBL/GenBank/DDBJ whole genome shotgun (WGS) entry which is preliminary data.</text>
</comment>
<organism evidence="3 4">
    <name type="scientific">Tetracentron sinense</name>
    <name type="common">Spur-leaf</name>
    <dbReference type="NCBI Taxonomy" id="13715"/>
    <lineage>
        <taxon>Eukaryota</taxon>
        <taxon>Viridiplantae</taxon>
        <taxon>Streptophyta</taxon>
        <taxon>Embryophyta</taxon>
        <taxon>Tracheophyta</taxon>
        <taxon>Spermatophyta</taxon>
        <taxon>Magnoliopsida</taxon>
        <taxon>Trochodendrales</taxon>
        <taxon>Trochodendraceae</taxon>
        <taxon>Tetracentron</taxon>
    </lineage>
</organism>